<dbReference type="KEGG" id="dpo:4804099"/>
<dbReference type="PANTHER" id="PTHR20898">
    <property type="entry name" value="DAEDALUS ON 3-RELATED-RELATED"/>
    <property type="match status" value="1"/>
</dbReference>
<reference evidence="1" key="1">
    <citation type="submission" date="2024-06" db="UniProtKB">
        <authorList>
            <consortium name="RefSeq"/>
        </authorList>
    </citation>
    <scope>NUCLEOTIDE SEQUENCE [LARGE SCALE GENOMIC DNA]</scope>
    <source>
        <strain evidence="1">MV2-25</strain>
    </source>
</reference>
<dbReference type="Proteomes" id="UP000001819">
    <property type="component" value="Chromosome 3"/>
</dbReference>
<dbReference type="SMART" id="SM00697">
    <property type="entry name" value="DM8"/>
    <property type="match status" value="1"/>
</dbReference>
<dbReference type="RefSeq" id="XP_033234656.1">
    <property type="nucleotide sequence ID" value="XM_033378765.1"/>
</dbReference>
<organism evidence="1 2">
    <name type="scientific">Drosophila pseudoobscura pseudoobscura</name>
    <name type="common">Fruit fly</name>
    <dbReference type="NCBI Taxonomy" id="46245"/>
    <lineage>
        <taxon>Eukaryota</taxon>
        <taxon>Metazoa</taxon>
        <taxon>Ecdysozoa</taxon>
        <taxon>Arthropoda</taxon>
        <taxon>Hexapoda</taxon>
        <taxon>Insecta</taxon>
        <taxon>Pterygota</taxon>
        <taxon>Neoptera</taxon>
        <taxon>Endopterygota</taxon>
        <taxon>Diptera</taxon>
        <taxon>Brachycera</taxon>
        <taxon>Muscomorpha</taxon>
        <taxon>Ephydroidea</taxon>
        <taxon>Drosophilidae</taxon>
        <taxon>Drosophila</taxon>
        <taxon>Sophophora</taxon>
    </lineage>
</organism>
<dbReference type="InParanoid" id="A0A6I8VUA9"/>
<accession>A0A6I8VUA9</accession>
<evidence type="ECO:0008006" key="3">
    <source>
        <dbReference type="Google" id="ProtNLM"/>
    </source>
</evidence>
<reference evidence="2" key="2">
    <citation type="submission" date="2025-08" db="UniProtKB">
        <authorList>
            <consortium name="RefSeq"/>
        </authorList>
    </citation>
    <scope>IDENTIFICATION</scope>
    <source>
        <strain evidence="2">MV-25-SWS-2005</strain>
        <tissue evidence="2">Whole body</tissue>
    </source>
</reference>
<evidence type="ECO:0000313" key="2">
    <source>
        <dbReference type="RefSeq" id="XP_033234656.1"/>
    </source>
</evidence>
<dbReference type="Pfam" id="PF06477">
    <property type="entry name" value="DUF1091"/>
    <property type="match status" value="1"/>
</dbReference>
<dbReference type="InterPro" id="IPR010512">
    <property type="entry name" value="DUF1091"/>
</dbReference>
<protein>
    <recommendedName>
        <fullName evidence="3">PilZ domain-containing protein</fullName>
    </recommendedName>
</protein>
<keyword evidence="1" id="KW-1185">Reference proteome</keyword>
<evidence type="ECO:0000313" key="1">
    <source>
        <dbReference type="Proteomes" id="UP000001819"/>
    </source>
</evidence>
<name>A0A6I8VUA9_DROPS</name>
<dbReference type="PANTHER" id="PTHR20898:SF0">
    <property type="entry name" value="DAEDALUS ON 3-RELATED"/>
    <property type="match status" value="1"/>
</dbReference>
<dbReference type="AlphaFoldDB" id="A0A6I8VUA9"/>
<proteinExistence type="predicted"/>
<sequence>MFAFEQNDFELQVDNFTCSSQDTDYRILKEFRCGLNKNAKRRSWYMEFKLQEVTSEHEVFMTIVLPRRKPMTEFVLLNLTTDGCQLLSNRNQVPLMRLGRNIMERFSNFPKQCPFEGDVIYYIRGFRLDLSLLPAVEMETPVHIQFGYQAKLQGVLWLQGNLAARVQRMSEKKRSKKS</sequence>
<gene>
    <name evidence="2" type="primary">LOC4804099</name>
</gene>